<evidence type="ECO:0000256" key="3">
    <source>
        <dbReference type="ARBA" id="ARBA00022801"/>
    </source>
</evidence>
<dbReference type="Proteomes" id="UP000285310">
    <property type="component" value="Unassembled WGS sequence"/>
</dbReference>
<dbReference type="FunCoup" id="A0A423Q0G9">
    <property type="interactions" value="242"/>
</dbReference>
<dbReference type="InterPro" id="IPR029058">
    <property type="entry name" value="AB_hydrolase_fold"/>
</dbReference>
<proteinExistence type="inferred from homology"/>
<protein>
    <submittedName>
        <fullName evidence="6">Alpha/beta hydrolase</fullName>
    </submittedName>
</protein>
<dbReference type="GO" id="GO:0034338">
    <property type="term" value="F:short-chain carboxylesterase activity"/>
    <property type="evidence" value="ECO:0007669"/>
    <property type="project" value="TreeGrafter"/>
</dbReference>
<feature type="active site" description="Charge relay system" evidence="4">
    <location>
        <position position="141"/>
    </location>
</feature>
<dbReference type="SUPFAM" id="SSF53474">
    <property type="entry name" value="alpha/beta-Hydrolases"/>
    <property type="match status" value="1"/>
</dbReference>
<reference evidence="6 7" key="1">
    <citation type="submission" date="2013-10" db="EMBL/GenBank/DDBJ databases">
        <title>Salinisphaera japonica YTM-1 Genome Sequencing.</title>
        <authorList>
            <person name="Lai Q."/>
            <person name="Li C."/>
            <person name="Shao Z."/>
        </authorList>
    </citation>
    <scope>NUCLEOTIDE SEQUENCE [LARGE SCALE GENOMIC DNA]</scope>
    <source>
        <strain evidence="6 7">YTM-1</strain>
    </source>
</reference>
<dbReference type="InterPro" id="IPR050960">
    <property type="entry name" value="AB_hydrolase_4_sf"/>
</dbReference>
<comment type="similarity">
    <text evidence="1">Belongs to the AB hydrolase superfamily. AB hydrolase 4 family.</text>
</comment>
<dbReference type="InParanoid" id="A0A423Q0G9"/>
<keyword evidence="2" id="KW-0719">Serine esterase</keyword>
<feature type="domain" description="AB hydrolase-1" evidence="5">
    <location>
        <begin position="62"/>
        <end position="300"/>
    </location>
</feature>
<dbReference type="Pfam" id="PF00561">
    <property type="entry name" value="Abhydrolase_1"/>
    <property type="match status" value="1"/>
</dbReference>
<dbReference type="AlphaFoldDB" id="A0A423Q0G9"/>
<dbReference type="GO" id="GO:0047372">
    <property type="term" value="F:monoacylglycerol lipase activity"/>
    <property type="evidence" value="ECO:0007669"/>
    <property type="project" value="TreeGrafter"/>
</dbReference>
<evidence type="ECO:0000313" key="7">
    <source>
        <dbReference type="Proteomes" id="UP000285310"/>
    </source>
</evidence>
<comment type="caution">
    <text evidence="6">The sequence shown here is derived from an EMBL/GenBank/DDBJ whole genome shotgun (WGS) entry which is preliminary data.</text>
</comment>
<dbReference type="PANTHER" id="PTHR10794:SF94">
    <property type="entry name" value="ESTERASE YHET-RELATED"/>
    <property type="match status" value="1"/>
</dbReference>
<feature type="active site" description="Charge relay system" evidence="4">
    <location>
        <position position="296"/>
    </location>
</feature>
<dbReference type="RefSeq" id="WP_123657115.1">
    <property type="nucleotide sequence ID" value="NZ_AYKG01000005.1"/>
</dbReference>
<gene>
    <name evidence="6" type="ORF">SAJA_02770</name>
</gene>
<keyword evidence="3 6" id="KW-0378">Hydrolase</keyword>
<evidence type="ECO:0000256" key="2">
    <source>
        <dbReference type="ARBA" id="ARBA00022487"/>
    </source>
</evidence>
<dbReference type="InterPro" id="IPR000073">
    <property type="entry name" value="AB_hydrolase_1"/>
</dbReference>
<dbReference type="InterPro" id="IPR000952">
    <property type="entry name" value="AB_hydrolase_4_CS"/>
</dbReference>
<dbReference type="Gene3D" id="3.40.50.1820">
    <property type="entry name" value="alpha/beta hydrolase"/>
    <property type="match status" value="1"/>
</dbReference>
<sequence>MLTTSAFKPAFWLANPHAQTVFAAKARPMPRLSPRAERLELADGDFLDLSWIERADTPAEAPVVIVLHGLTGSLDSKYARGLLARIDAHGGRGVLLHFRGSAVPNRLPRAYHSGETRDLAYVIDHVRRTYPGAPLAGVGYSLGGNVLLKYLGEQGERSPLACATAVSVPYDLAACGQAIKQGLSRFYQAHLLAGMRAVVRAKQAAGVYAGGVVLPELDGLTDFASFDDAVTAPLNGFVDAADYYARSSSRGFLGAIRTPTLMLHARDDPFMSPSVVPGEDELSDALRLEVSAGGGHVGFVAGDRLGRPVYWLEQRIPAYLRAYLPGFEPRVAASVVPTP</sequence>
<dbReference type="OrthoDB" id="332676at2"/>
<dbReference type="PROSITE" id="PS01133">
    <property type="entry name" value="UPF0017"/>
    <property type="match status" value="1"/>
</dbReference>
<evidence type="ECO:0000259" key="5">
    <source>
        <dbReference type="Pfam" id="PF00561"/>
    </source>
</evidence>
<accession>A0A423Q0G9</accession>
<evidence type="ECO:0000256" key="4">
    <source>
        <dbReference type="PIRSR" id="PIRSR005211-1"/>
    </source>
</evidence>
<feature type="active site" description="Charge relay system" evidence="4">
    <location>
        <position position="268"/>
    </location>
</feature>
<dbReference type="InterPro" id="IPR012020">
    <property type="entry name" value="ABHD4"/>
</dbReference>
<dbReference type="PIRSF" id="PIRSF005211">
    <property type="entry name" value="Ab_hydro_YheT"/>
    <property type="match status" value="1"/>
</dbReference>
<organism evidence="6 7">
    <name type="scientific">Salinisphaera japonica YTM-1</name>
    <dbReference type="NCBI Taxonomy" id="1209778"/>
    <lineage>
        <taxon>Bacteria</taxon>
        <taxon>Pseudomonadati</taxon>
        <taxon>Pseudomonadota</taxon>
        <taxon>Gammaproteobacteria</taxon>
        <taxon>Salinisphaerales</taxon>
        <taxon>Salinisphaeraceae</taxon>
        <taxon>Salinisphaera</taxon>
    </lineage>
</organism>
<dbReference type="NCBIfam" id="NF008218">
    <property type="entry name" value="PRK10985.1"/>
    <property type="match status" value="1"/>
</dbReference>
<evidence type="ECO:0000313" key="6">
    <source>
        <dbReference type="EMBL" id="ROO31419.1"/>
    </source>
</evidence>
<dbReference type="PANTHER" id="PTHR10794">
    <property type="entry name" value="ABHYDROLASE DOMAIN-CONTAINING PROTEIN"/>
    <property type="match status" value="1"/>
</dbReference>
<dbReference type="EMBL" id="AYKG01000005">
    <property type="protein sequence ID" value="ROO31419.1"/>
    <property type="molecule type" value="Genomic_DNA"/>
</dbReference>
<keyword evidence="7" id="KW-1185">Reference proteome</keyword>
<name>A0A423Q0G9_9GAMM</name>
<evidence type="ECO:0000256" key="1">
    <source>
        <dbReference type="ARBA" id="ARBA00010884"/>
    </source>
</evidence>